<dbReference type="PANTHER" id="PTHR32196:SF72">
    <property type="entry name" value="RIBOSE IMPORT PERMEASE PROTEIN RBSC"/>
    <property type="match status" value="1"/>
</dbReference>
<evidence type="ECO:0000256" key="3">
    <source>
        <dbReference type="ARBA" id="ARBA00022692"/>
    </source>
</evidence>
<evidence type="ECO:0000256" key="6">
    <source>
        <dbReference type="SAM" id="Phobius"/>
    </source>
</evidence>
<name>A0ABQ6JM65_9ACTN</name>
<keyword evidence="4 6" id="KW-1133">Transmembrane helix</keyword>
<accession>A0ABQ6JM65</accession>
<keyword evidence="5 6" id="KW-0472">Membrane</keyword>
<keyword evidence="8" id="KW-1185">Reference proteome</keyword>
<reference evidence="8" key="1">
    <citation type="journal article" date="2019" name="Int. J. Syst. Evol. Microbiol.">
        <title>The Global Catalogue of Microorganisms (GCM) 10K type strain sequencing project: providing services to taxonomists for standard genome sequencing and annotation.</title>
        <authorList>
            <consortium name="The Broad Institute Genomics Platform"/>
            <consortium name="The Broad Institute Genome Sequencing Center for Infectious Disease"/>
            <person name="Wu L."/>
            <person name="Ma J."/>
        </authorList>
    </citation>
    <scope>NUCLEOTIDE SEQUENCE [LARGE SCALE GENOMIC DNA]</scope>
    <source>
        <strain evidence="8">NBRC 108730</strain>
    </source>
</reference>
<evidence type="ECO:0000256" key="5">
    <source>
        <dbReference type="ARBA" id="ARBA00023136"/>
    </source>
</evidence>
<evidence type="ECO:0000313" key="7">
    <source>
        <dbReference type="EMBL" id="GMA88994.1"/>
    </source>
</evidence>
<evidence type="ECO:0000256" key="2">
    <source>
        <dbReference type="ARBA" id="ARBA00022475"/>
    </source>
</evidence>
<protein>
    <submittedName>
        <fullName evidence="7">Uncharacterized protein</fullName>
    </submittedName>
</protein>
<dbReference type="InterPro" id="IPR001851">
    <property type="entry name" value="ABC_transp_permease"/>
</dbReference>
<feature type="transmembrane region" description="Helical" evidence="6">
    <location>
        <begin position="59"/>
        <end position="81"/>
    </location>
</feature>
<comment type="caution">
    <text evidence="7">The sequence shown here is derived from an EMBL/GenBank/DDBJ whole genome shotgun (WGS) entry which is preliminary data.</text>
</comment>
<proteinExistence type="predicted"/>
<dbReference type="Pfam" id="PF02653">
    <property type="entry name" value="BPD_transp_2"/>
    <property type="match status" value="1"/>
</dbReference>
<keyword evidence="2" id="KW-1003">Cell membrane</keyword>
<dbReference type="EMBL" id="BSUZ01000001">
    <property type="protein sequence ID" value="GMA88994.1"/>
    <property type="molecule type" value="Genomic_DNA"/>
</dbReference>
<keyword evidence="3 6" id="KW-0812">Transmembrane</keyword>
<evidence type="ECO:0000313" key="8">
    <source>
        <dbReference type="Proteomes" id="UP001157017"/>
    </source>
</evidence>
<evidence type="ECO:0000256" key="1">
    <source>
        <dbReference type="ARBA" id="ARBA00004651"/>
    </source>
</evidence>
<gene>
    <name evidence="7" type="ORF">GCM10025868_42440</name>
</gene>
<dbReference type="Proteomes" id="UP001157017">
    <property type="component" value="Unassembled WGS sequence"/>
</dbReference>
<evidence type="ECO:0000256" key="4">
    <source>
        <dbReference type="ARBA" id="ARBA00022989"/>
    </source>
</evidence>
<organism evidence="7 8">
    <name type="scientific">Angustibacter aerolatus</name>
    <dbReference type="NCBI Taxonomy" id="1162965"/>
    <lineage>
        <taxon>Bacteria</taxon>
        <taxon>Bacillati</taxon>
        <taxon>Actinomycetota</taxon>
        <taxon>Actinomycetes</taxon>
        <taxon>Kineosporiales</taxon>
        <taxon>Kineosporiaceae</taxon>
    </lineage>
</organism>
<comment type="subcellular location">
    <subcellularLocation>
        <location evidence="1">Cell membrane</location>
        <topology evidence="1">Multi-pass membrane protein</topology>
    </subcellularLocation>
</comment>
<dbReference type="PANTHER" id="PTHR32196">
    <property type="entry name" value="ABC TRANSPORTER PERMEASE PROTEIN YPHD-RELATED-RELATED"/>
    <property type="match status" value="1"/>
</dbReference>
<sequence length="147" mass="14673">MKPVLVLGSDSWGPVRLLVLLAVVVVAAAWFATTRTVWGRRQQLVDASTRAARLSGTPVRGVFASGFVVSGLLAALGGLMLTARTGLAVPGSAQPFLLDAFTAVYLGATASPAAGSACSGPSSVRCSSARSPTASCCSASVHPGATA</sequence>
<feature type="transmembrane region" description="Helical" evidence="6">
    <location>
        <begin position="15"/>
        <end position="38"/>
    </location>
</feature>